<dbReference type="Gene3D" id="3.40.50.620">
    <property type="entry name" value="HUPs"/>
    <property type="match status" value="1"/>
</dbReference>
<evidence type="ECO:0000259" key="2">
    <source>
        <dbReference type="Pfam" id="PF01171"/>
    </source>
</evidence>
<dbReference type="GO" id="GO:0000049">
    <property type="term" value="F:tRNA binding"/>
    <property type="evidence" value="ECO:0007669"/>
    <property type="project" value="TreeGrafter"/>
</dbReference>
<reference evidence="3" key="1">
    <citation type="submission" date="2022-10" db="EMBL/GenBank/DDBJ databases">
        <title>Adaptive evolution leads to modifications in subtelomeric GC content in a zoonotic Cryptosporidium species.</title>
        <authorList>
            <person name="Li J."/>
            <person name="Feng Y."/>
            <person name="Xiao L."/>
        </authorList>
    </citation>
    <scope>NUCLEOTIDE SEQUENCE</scope>
    <source>
        <strain evidence="3">33844</strain>
    </source>
</reference>
<name>A0A9D5HY91_9CRYT</name>
<dbReference type="Pfam" id="PF01171">
    <property type="entry name" value="ATP_bind_3"/>
    <property type="match status" value="1"/>
</dbReference>
<dbReference type="CDD" id="cd01713">
    <property type="entry name" value="CTU1-like"/>
    <property type="match status" value="1"/>
</dbReference>
<dbReference type="EMBL" id="JAPCXC010000019">
    <property type="protein sequence ID" value="KAJ1611034.1"/>
    <property type="molecule type" value="Genomic_DNA"/>
</dbReference>
<accession>A0A9D5HY91</accession>
<dbReference type="OrthoDB" id="198857at2759"/>
<dbReference type="GO" id="GO:0005739">
    <property type="term" value="C:mitochondrion"/>
    <property type="evidence" value="ECO:0007669"/>
    <property type="project" value="TreeGrafter"/>
</dbReference>
<dbReference type="InterPro" id="IPR011063">
    <property type="entry name" value="TilS/TtcA_N"/>
</dbReference>
<proteinExistence type="predicted"/>
<dbReference type="Proteomes" id="UP001067231">
    <property type="component" value="Unassembled WGS sequence"/>
</dbReference>
<dbReference type="PROSITE" id="PS01263">
    <property type="entry name" value="UPF0021"/>
    <property type="match status" value="1"/>
</dbReference>
<dbReference type="PANTHER" id="PTHR11807:SF12">
    <property type="entry name" value="CYTOPLASMIC TRNA 2-THIOLATION PROTEIN 1"/>
    <property type="match status" value="1"/>
</dbReference>
<evidence type="ECO:0000313" key="3">
    <source>
        <dbReference type="EMBL" id="KAJ1611034.1"/>
    </source>
</evidence>
<dbReference type="InterPro" id="IPR020554">
    <property type="entry name" value="UPF0021_CS"/>
</dbReference>
<dbReference type="SUPFAM" id="SSF52402">
    <property type="entry name" value="Adenine nucleotide alpha hydrolases-like"/>
    <property type="match status" value="1"/>
</dbReference>
<organism evidence="3">
    <name type="scientific">Cryptosporidium canis</name>
    <dbReference type="NCBI Taxonomy" id="195482"/>
    <lineage>
        <taxon>Eukaryota</taxon>
        <taxon>Sar</taxon>
        <taxon>Alveolata</taxon>
        <taxon>Apicomplexa</taxon>
        <taxon>Conoidasida</taxon>
        <taxon>Coccidia</taxon>
        <taxon>Eucoccidiorida</taxon>
        <taxon>Eimeriorina</taxon>
        <taxon>Cryptosporidiidae</taxon>
        <taxon>Cryptosporidium</taxon>
    </lineage>
</organism>
<dbReference type="InterPro" id="IPR035107">
    <property type="entry name" value="tRNA_thiolation_TtcA_Ctu1"/>
</dbReference>
<dbReference type="AlphaFoldDB" id="A0A9D5HY91"/>
<keyword evidence="1" id="KW-0808">Transferase</keyword>
<feature type="domain" description="tRNA(Ile)-lysidine/2-thiocytidine synthase N-terminal" evidence="2">
    <location>
        <begin position="63"/>
        <end position="265"/>
    </location>
</feature>
<protein>
    <submittedName>
        <fullName evidence="3">Pploop atpase</fullName>
    </submittedName>
</protein>
<dbReference type="InterPro" id="IPR056369">
    <property type="entry name" value="CTU1-like_ATP-bd"/>
</dbReference>
<comment type="caution">
    <text evidence="3">The sequence shown here is derived from an EMBL/GenBank/DDBJ whole genome shotgun (WGS) entry which is preliminary data.</text>
</comment>
<dbReference type="PANTHER" id="PTHR11807">
    <property type="entry name" value="ATPASES OF THE PP SUPERFAMILY-RELATED"/>
    <property type="match status" value="1"/>
</dbReference>
<dbReference type="GO" id="GO:0016740">
    <property type="term" value="F:transferase activity"/>
    <property type="evidence" value="ECO:0007669"/>
    <property type="project" value="UniProtKB-KW"/>
</dbReference>
<gene>
    <name evidence="3" type="ORF">OJ253_980</name>
</gene>
<dbReference type="InterPro" id="IPR014729">
    <property type="entry name" value="Rossmann-like_a/b/a_fold"/>
</dbReference>
<evidence type="ECO:0000256" key="1">
    <source>
        <dbReference type="ARBA" id="ARBA00022679"/>
    </source>
</evidence>
<dbReference type="PIRSF" id="PIRSF004976">
    <property type="entry name" value="ATPase_YdaO"/>
    <property type="match status" value="1"/>
</dbReference>
<dbReference type="GO" id="GO:0002143">
    <property type="term" value="P:tRNA wobble position uridine thiolation"/>
    <property type="evidence" value="ECO:0007669"/>
    <property type="project" value="TreeGrafter"/>
</dbReference>
<dbReference type="GO" id="GO:0002144">
    <property type="term" value="C:cytosolic tRNA wobble base thiouridylase complex"/>
    <property type="evidence" value="ECO:0007669"/>
    <property type="project" value="TreeGrafter"/>
</dbReference>
<sequence>MNMYDRKNPNNTLGCHYCHEGRVVMKRCKTGNLSCKECFIRNFEEEVHEYIIDNEMFNKGDRVGVCISGGKDSSVLLNVLYELNKRKDYGIKLELIAVDEGIKGYRDDSLEVVKYQKEYYNCPLTILSFKEIFNITMDEIQNKSNRSNSCTYCGVFRRKALDIGSYKVSADIICTGHSCDDTCETLLLNILRGDYNRLQRCINPITSNEIVLSDDQTQNYNNIDETFSNIKPRVKPLMHCFEKEIVLYAHYLKLRYFSTECTYSVDAYRGVSREFIRKLQSFDYKYSYNMILAAQELNIGQVSSNPSYIARKCTICGYISSSTICNGCNLINALKYDNPGLILKNQRQKKKITLEETP</sequence>